<proteinExistence type="predicted"/>
<evidence type="ECO:0000256" key="1">
    <source>
        <dbReference type="ARBA" id="ARBA00023239"/>
    </source>
</evidence>
<dbReference type="GO" id="GO:0016831">
    <property type="term" value="F:carboxy-lyase activity"/>
    <property type="evidence" value="ECO:0007669"/>
    <property type="project" value="InterPro"/>
</dbReference>
<dbReference type="EMBL" id="AZXY01000008">
    <property type="protein sequence ID" value="KSZ57591.1"/>
    <property type="molecule type" value="Genomic_DNA"/>
</dbReference>
<dbReference type="InterPro" id="IPR032466">
    <property type="entry name" value="Metal_Hydrolase"/>
</dbReference>
<protein>
    <submittedName>
        <fullName evidence="3">Amidohydrolase</fullName>
    </submittedName>
</protein>
<dbReference type="PANTHER" id="PTHR21240:SF28">
    <property type="entry name" value="ISO-OROTATE DECARBOXYLASE (EUROFUNG)"/>
    <property type="match status" value="1"/>
</dbReference>
<dbReference type="Proteomes" id="UP000053060">
    <property type="component" value="Unassembled WGS sequence"/>
</dbReference>
<sequence length="425" mass="47176">MKTEDMVMISIDDHVVEPADIFEKHFPKSLMDQAPKLTAHPRNPNVQAWQFQGTVVGSSGLNAVVSWPKHEWGMDPTGYAEMRPGVYDMDLRVRDMDANGTLAATLFATFPGFAGTHLASLPDKKLSLAALKAFNDWVVGEVPDAHPGRFIPIGIVPFYDAEESVKEIERIAAMGCRSISIPETPYGVGEGYPDFKSGHWDPIFKACVEHDIVLSLHIGGGINLVKRPAGFNIDDMMILTPLISTIAATDIMLSGAFQKFPDLKVAMSEGGVGWVAPWLDRLDRHIVNQSWTGTSFLPAGMSPTDVWRKNFLACYITEPSGLNNRHRLGIDTIAWECDYPHSDSTWPNSPEMLKEELDACECTDEEIDKITFANAAKFFGWDPFKHIPREEATVGALRARATDVDISETSKEEYRRRYELANSGS</sequence>
<reference evidence="3 4" key="2">
    <citation type="journal article" date="2016" name="Genome Announc.">
        <title>Draft Genome Sequence of a Versatile Hydrocarbon-Degrading Bacterium, Rhodococcus pyridinivorans Strain KG-16, Collected from Oil Fields in India.</title>
        <authorList>
            <person name="Aggarwal R.K."/>
            <person name="Dawar C."/>
            <person name="Phanindranath R."/>
            <person name="Mutnuri L."/>
            <person name="Dayal A.M."/>
        </authorList>
    </citation>
    <scope>NUCLEOTIDE SEQUENCE [LARGE SCALE GENOMIC DNA]</scope>
    <source>
        <strain evidence="3 4">KG-16</strain>
    </source>
</reference>
<keyword evidence="3" id="KW-0378">Hydrolase</keyword>
<dbReference type="GO" id="GO:0016787">
    <property type="term" value="F:hydrolase activity"/>
    <property type="evidence" value="ECO:0007669"/>
    <property type="project" value="UniProtKB-KW"/>
</dbReference>
<feature type="domain" description="Amidohydrolase-related" evidence="2">
    <location>
        <begin position="82"/>
        <end position="380"/>
    </location>
</feature>
<dbReference type="InterPro" id="IPR032465">
    <property type="entry name" value="ACMSD"/>
</dbReference>
<dbReference type="AlphaFoldDB" id="A0A0V9UHV0"/>
<reference evidence="4" key="1">
    <citation type="submission" date="2015-01" db="EMBL/GenBank/DDBJ databases">
        <title>Draft genome sequence of Rhodococcus pyridinivorans strain KG-16, a hydrocarbon-degrading bacterium.</title>
        <authorList>
            <person name="Aggarwal R.K."/>
            <person name="Dawar C."/>
        </authorList>
    </citation>
    <scope>NUCLEOTIDE SEQUENCE [LARGE SCALE GENOMIC DNA]</scope>
    <source>
        <strain evidence="4">KG-16</strain>
    </source>
</reference>
<organism evidence="3 4">
    <name type="scientific">Rhodococcus pyridinivorans KG-16</name>
    <dbReference type="NCBI Taxonomy" id="1441730"/>
    <lineage>
        <taxon>Bacteria</taxon>
        <taxon>Bacillati</taxon>
        <taxon>Actinomycetota</taxon>
        <taxon>Actinomycetes</taxon>
        <taxon>Mycobacteriales</taxon>
        <taxon>Nocardiaceae</taxon>
        <taxon>Rhodococcus</taxon>
    </lineage>
</organism>
<dbReference type="GO" id="GO:0005737">
    <property type="term" value="C:cytoplasm"/>
    <property type="evidence" value="ECO:0007669"/>
    <property type="project" value="TreeGrafter"/>
</dbReference>
<dbReference type="RefSeq" id="WP_060652835.1">
    <property type="nucleotide sequence ID" value="NZ_AZXY01000008.1"/>
</dbReference>
<evidence type="ECO:0000313" key="4">
    <source>
        <dbReference type="Proteomes" id="UP000053060"/>
    </source>
</evidence>
<dbReference type="GO" id="GO:0019748">
    <property type="term" value="P:secondary metabolic process"/>
    <property type="evidence" value="ECO:0007669"/>
    <property type="project" value="TreeGrafter"/>
</dbReference>
<dbReference type="InterPro" id="IPR006680">
    <property type="entry name" value="Amidohydro-rel"/>
</dbReference>
<name>A0A0V9UHV0_9NOCA</name>
<dbReference type="PATRIC" id="fig|1441730.3.peg.3459"/>
<evidence type="ECO:0000259" key="2">
    <source>
        <dbReference type="Pfam" id="PF04909"/>
    </source>
</evidence>
<dbReference type="PANTHER" id="PTHR21240">
    <property type="entry name" value="2-AMINO-3-CARBOXYLMUCONATE-6-SEMIALDEHYDE DECARBOXYLASE"/>
    <property type="match status" value="1"/>
</dbReference>
<accession>A0A0V9UHV0</accession>
<dbReference type="Gene3D" id="3.20.20.140">
    <property type="entry name" value="Metal-dependent hydrolases"/>
    <property type="match status" value="1"/>
</dbReference>
<dbReference type="Pfam" id="PF04909">
    <property type="entry name" value="Amidohydro_2"/>
    <property type="match status" value="1"/>
</dbReference>
<comment type="caution">
    <text evidence="3">The sequence shown here is derived from an EMBL/GenBank/DDBJ whole genome shotgun (WGS) entry which is preliminary data.</text>
</comment>
<gene>
    <name evidence="3" type="ORF">Z045_16605</name>
</gene>
<keyword evidence="1" id="KW-0456">Lyase</keyword>
<dbReference type="SUPFAM" id="SSF51556">
    <property type="entry name" value="Metallo-dependent hydrolases"/>
    <property type="match status" value="1"/>
</dbReference>
<evidence type="ECO:0000313" key="3">
    <source>
        <dbReference type="EMBL" id="KSZ57591.1"/>
    </source>
</evidence>